<protein>
    <recommendedName>
        <fullName evidence="2">RGS domain-containing protein</fullName>
    </recommendedName>
</protein>
<dbReference type="GeneID" id="20203379"/>
<feature type="compositionally biased region" description="Polar residues" evidence="1">
    <location>
        <begin position="210"/>
        <end position="222"/>
    </location>
</feature>
<dbReference type="STRING" id="6412.T1F3I0"/>
<dbReference type="SMART" id="SM00315">
    <property type="entry name" value="RGS"/>
    <property type="match status" value="1"/>
</dbReference>
<dbReference type="GO" id="GO:0008104">
    <property type="term" value="P:intracellular protein localization"/>
    <property type="evidence" value="ECO:0000318"/>
    <property type="project" value="GO_Central"/>
</dbReference>
<dbReference type="PANTHER" id="PTHR13155">
    <property type="entry name" value="A-KINASE ANCHOR PROTEINS"/>
    <property type="match status" value="1"/>
</dbReference>
<dbReference type="OrthoDB" id="5584247at2759"/>
<dbReference type="InterPro" id="IPR052246">
    <property type="entry name" value="Cell_Polariz_PKAAnc"/>
</dbReference>
<accession>T1F3I0</accession>
<dbReference type="SUPFAM" id="SSF48097">
    <property type="entry name" value="Regulator of G-protein signaling, RGS"/>
    <property type="match status" value="2"/>
</dbReference>
<dbReference type="EMBL" id="KB096275">
    <property type="protein sequence ID" value="ESO06818.1"/>
    <property type="molecule type" value="Genomic_DNA"/>
</dbReference>
<proteinExistence type="predicted"/>
<evidence type="ECO:0000259" key="2">
    <source>
        <dbReference type="PROSITE" id="PS50132"/>
    </source>
</evidence>
<dbReference type="Pfam" id="PF00615">
    <property type="entry name" value="RGS"/>
    <property type="match status" value="1"/>
</dbReference>
<dbReference type="PANTHER" id="PTHR13155:SF1">
    <property type="entry name" value="A-KINASE ANCHOR PROTEIN 10, MITOCHONDRIAL"/>
    <property type="match status" value="1"/>
</dbReference>
<gene>
    <name evidence="4" type="primary">20203379</name>
    <name evidence="3" type="ORF">HELRODRAFT_170840</name>
</gene>
<reference evidence="4" key="3">
    <citation type="submission" date="2015-06" db="UniProtKB">
        <authorList>
            <consortium name="EnsemblMetazoa"/>
        </authorList>
    </citation>
    <scope>IDENTIFICATION</scope>
</reference>
<evidence type="ECO:0000256" key="1">
    <source>
        <dbReference type="SAM" id="MobiDB-lite"/>
    </source>
</evidence>
<dbReference type="InterPro" id="IPR016137">
    <property type="entry name" value="RGS"/>
</dbReference>
<evidence type="ECO:0000313" key="5">
    <source>
        <dbReference type="Proteomes" id="UP000015101"/>
    </source>
</evidence>
<dbReference type="KEGG" id="hro:HELRODRAFT_170840"/>
<reference evidence="3 5" key="2">
    <citation type="journal article" date="2013" name="Nature">
        <title>Insights into bilaterian evolution from three spiralian genomes.</title>
        <authorList>
            <person name="Simakov O."/>
            <person name="Marletaz F."/>
            <person name="Cho S.J."/>
            <person name="Edsinger-Gonzales E."/>
            <person name="Havlak P."/>
            <person name="Hellsten U."/>
            <person name="Kuo D.H."/>
            <person name="Larsson T."/>
            <person name="Lv J."/>
            <person name="Arendt D."/>
            <person name="Savage R."/>
            <person name="Osoegawa K."/>
            <person name="de Jong P."/>
            <person name="Grimwood J."/>
            <person name="Chapman J.A."/>
            <person name="Shapiro H."/>
            <person name="Aerts A."/>
            <person name="Otillar R.P."/>
            <person name="Terry A.Y."/>
            <person name="Boore J.L."/>
            <person name="Grigoriev I.V."/>
            <person name="Lindberg D.R."/>
            <person name="Seaver E.C."/>
            <person name="Weisblat D.A."/>
            <person name="Putnam N.H."/>
            <person name="Rokhsar D.S."/>
        </authorList>
    </citation>
    <scope>NUCLEOTIDE SEQUENCE</scope>
</reference>
<organism evidence="4 5">
    <name type="scientific">Helobdella robusta</name>
    <name type="common">Californian leech</name>
    <dbReference type="NCBI Taxonomy" id="6412"/>
    <lineage>
        <taxon>Eukaryota</taxon>
        <taxon>Metazoa</taxon>
        <taxon>Spiralia</taxon>
        <taxon>Lophotrochozoa</taxon>
        <taxon>Annelida</taxon>
        <taxon>Clitellata</taxon>
        <taxon>Hirudinea</taxon>
        <taxon>Rhynchobdellida</taxon>
        <taxon>Glossiphoniidae</taxon>
        <taxon>Helobdella</taxon>
    </lineage>
</organism>
<evidence type="ECO:0000313" key="3">
    <source>
        <dbReference type="EMBL" id="ESO06818.1"/>
    </source>
</evidence>
<dbReference type="RefSeq" id="XP_009014914.1">
    <property type="nucleotide sequence ID" value="XM_009016666.1"/>
</dbReference>
<feature type="region of interest" description="Disordered" evidence="1">
    <location>
        <begin position="205"/>
        <end position="234"/>
    </location>
</feature>
<evidence type="ECO:0000313" key="4">
    <source>
        <dbReference type="EnsemblMetazoa" id="HelroP170840"/>
    </source>
</evidence>
<dbReference type="PROSITE" id="PS50132">
    <property type="entry name" value="RGS"/>
    <property type="match status" value="1"/>
</dbReference>
<dbReference type="HOGENOM" id="CLU_601699_0_0_1"/>
<dbReference type="GO" id="GO:0005886">
    <property type="term" value="C:plasma membrane"/>
    <property type="evidence" value="ECO:0000318"/>
    <property type="project" value="GO_Central"/>
</dbReference>
<name>T1F3I0_HELRO</name>
<dbReference type="AlphaFoldDB" id="T1F3I0"/>
<sequence length="455" mass="53021">MFFYEMIQKHEIQIPINKDLLVNFDTNCRRSNKLIRPSANSESVRNLISLEETMHLHPTYSSLCLTDMHELLHNIVARHYFIDFLKNDTMSLKLVQTWIDVQNKAMFANSCYLQDVLHSRSSNLNVGSIGAAQSKRDKINKSASLNRNITINNRIMNHNFNDAPLNSCSVIYSGKDNVKISSCSKMNQFRDKQVCSKLEQNNDNDEQAGCISNNKQTSSVHTSGGREATSKKHRPKSEVCVISYPSTESVQYAGKLNQKFIKRPIRMTKETLQPMIEHLLHRRHFNKFMQSSHFWRFVLEVVSSRRLKLSDILYSNVLLSYFVEFLENEERAELLNCWLALETFRQTYSNSKPDHVMTPLEATNMLDDARFIVRRYVENKSRRMKFTTNVRKVMAIKMRSNTIATNTFKLLQIITYRAMDDYFLEFLISDKFYNFITSLVISGKDEAQATKYEII</sequence>
<dbReference type="InParanoid" id="T1F3I0"/>
<dbReference type="InterPro" id="IPR044926">
    <property type="entry name" value="RGS_subdomain_2"/>
</dbReference>
<dbReference type="InterPro" id="IPR036305">
    <property type="entry name" value="RGS_sf"/>
</dbReference>
<dbReference type="GO" id="GO:0005739">
    <property type="term" value="C:mitochondrion"/>
    <property type="evidence" value="ECO:0000318"/>
    <property type="project" value="GO_Central"/>
</dbReference>
<dbReference type="eggNOG" id="KOG3590">
    <property type="taxonomic scope" value="Eukaryota"/>
</dbReference>
<dbReference type="Proteomes" id="UP000015101">
    <property type="component" value="Unassembled WGS sequence"/>
</dbReference>
<dbReference type="EMBL" id="AMQM01003694">
    <property type="status" value="NOT_ANNOTATED_CDS"/>
    <property type="molecule type" value="Genomic_DNA"/>
</dbReference>
<dbReference type="EnsemblMetazoa" id="HelroT170840">
    <property type="protein sequence ID" value="HelroP170840"/>
    <property type="gene ID" value="HelroG170840"/>
</dbReference>
<dbReference type="Gene3D" id="1.10.167.10">
    <property type="entry name" value="Regulator of G-protein Signalling 4, domain 2"/>
    <property type="match status" value="1"/>
</dbReference>
<feature type="domain" description="RGS" evidence="2">
    <location>
        <begin position="308"/>
        <end position="436"/>
    </location>
</feature>
<dbReference type="CTD" id="20203379"/>
<keyword evidence="5" id="KW-1185">Reference proteome</keyword>
<reference evidence="5" key="1">
    <citation type="submission" date="2012-12" db="EMBL/GenBank/DDBJ databases">
        <authorList>
            <person name="Hellsten U."/>
            <person name="Grimwood J."/>
            <person name="Chapman J.A."/>
            <person name="Shapiro H."/>
            <person name="Aerts A."/>
            <person name="Otillar R.P."/>
            <person name="Terry A.Y."/>
            <person name="Boore J.L."/>
            <person name="Simakov O."/>
            <person name="Marletaz F."/>
            <person name="Cho S.-J."/>
            <person name="Edsinger-Gonzales E."/>
            <person name="Havlak P."/>
            <person name="Kuo D.-H."/>
            <person name="Larsson T."/>
            <person name="Lv J."/>
            <person name="Arendt D."/>
            <person name="Savage R."/>
            <person name="Osoegawa K."/>
            <person name="de Jong P."/>
            <person name="Lindberg D.R."/>
            <person name="Seaver E.C."/>
            <person name="Weisblat D.A."/>
            <person name="Putnam N.H."/>
            <person name="Grigoriev I.V."/>
            <person name="Rokhsar D.S."/>
        </authorList>
    </citation>
    <scope>NUCLEOTIDE SEQUENCE</scope>
</reference>